<dbReference type="EMBL" id="QUSY01000155">
    <property type="protein sequence ID" value="RHY32199.1"/>
    <property type="molecule type" value="Genomic_DNA"/>
</dbReference>
<keyword evidence="2" id="KW-1185">Reference proteome</keyword>
<sequence length="267" mass="29373">MHPTKPKYVFGMIGPFALTLRRARVVVHLKKAKALDKIVVKLQSKAQLHVVHVQILANKPVGDGVPEADNVVSPPDRVDVVEPVDIPPVEEISEKPGHIPIVEPIPATTLLRADRFKDQASMEAEDVPCMQLFPEAAPVVMAASFSTQTNHVVCVDAIMQTDEMADTEQHNEVSAQTEPLDHSDVVIDMVPRVRRVLETTTASVADCSTNETIRAMHQAQVQVLHMLESIVKNAAPVAKTSSATYNRDDTELLEYRHALDAHLKSKV</sequence>
<dbReference type="VEuPathDB" id="FungiDB:H310_12026"/>
<evidence type="ECO:0000313" key="1">
    <source>
        <dbReference type="EMBL" id="RHY32199.1"/>
    </source>
</evidence>
<dbReference type="Proteomes" id="UP000285060">
    <property type="component" value="Unassembled WGS sequence"/>
</dbReference>
<accession>A0A418B2B3</accession>
<proteinExistence type="predicted"/>
<name>A0A418B2B3_9STRA</name>
<reference evidence="1 2" key="1">
    <citation type="submission" date="2018-08" db="EMBL/GenBank/DDBJ databases">
        <title>Aphanomyces genome sequencing and annotation.</title>
        <authorList>
            <person name="Minardi D."/>
            <person name="Oidtmann B."/>
            <person name="Van Der Giezen M."/>
            <person name="Studholme D.J."/>
        </authorList>
    </citation>
    <scope>NUCLEOTIDE SEQUENCE [LARGE SCALE GENOMIC DNA]</scope>
    <source>
        <strain evidence="1 2">NJM0002</strain>
    </source>
</reference>
<gene>
    <name evidence="1" type="ORF">DYB32_002767</name>
</gene>
<organism evidence="1 2">
    <name type="scientific">Aphanomyces invadans</name>
    <dbReference type="NCBI Taxonomy" id="157072"/>
    <lineage>
        <taxon>Eukaryota</taxon>
        <taxon>Sar</taxon>
        <taxon>Stramenopiles</taxon>
        <taxon>Oomycota</taxon>
        <taxon>Saprolegniomycetes</taxon>
        <taxon>Saprolegniales</taxon>
        <taxon>Verrucalvaceae</taxon>
        <taxon>Aphanomyces</taxon>
    </lineage>
</organism>
<evidence type="ECO:0000313" key="2">
    <source>
        <dbReference type="Proteomes" id="UP000285060"/>
    </source>
</evidence>
<dbReference type="AlphaFoldDB" id="A0A418B2B3"/>
<protein>
    <submittedName>
        <fullName evidence="1">Uncharacterized protein</fullName>
    </submittedName>
</protein>
<comment type="caution">
    <text evidence="1">The sequence shown here is derived from an EMBL/GenBank/DDBJ whole genome shotgun (WGS) entry which is preliminary data.</text>
</comment>